<reference evidence="1" key="1">
    <citation type="submission" date="2016-05" db="EMBL/GenBank/DDBJ databases">
        <authorList>
            <person name="Lavstsen T."/>
            <person name="Jespersen J.S."/>
        </authorList>
    </citation>
    <scope>NUCLEOTIDE SEQUENCE</scope>
    <source>
        <tissue evidence="1">Brain</tissue>
    </source>
</reference>
<reference evidence="1" key="2">
    <citation type="submission" date="2016-06" db="EMBL/GenBank/DDBJ databases">
        <title>The genome of a short-lived fish provides insights into sex chromosome evolution and the genetic control of aging.</title>
        <authorList>
            <person name="Reichwald K."/>
            <person name="Felder M."/>
            <person name="Petzold A."/>
            <person name="Koch P."/>
            <person name="Groth M."/>
            <person name="Platzer M."/>
        </authorList>
    </citation>
    <scope>NUCLEOTIDE SEQUENCE</scope>
    <source>
        <tissue evidence="1">Brain</tissue>
    </source>
</reference>
<sequence length="33" mass="3736">LYDGQKQKKKWERTLGTNVLVPSAAGVLHHMTE</sequence>
<gene>
    <name evidence="1" type="primary">PSTPIP2</name>
</gene>
<accession>A0A1A8I1Z6</accession>
<evidence type="ECO:0000313" key="1">
    <source>
        <dbReference type="EMBL" id="SBQ90871.1"/>
    </source>
</evidence>
<name>A0A1A8I1Z6_NOTKU</name>
<organism evidence="1">
    <name type="scientific">Nothobranchius kuhntae</name>
    <name type="common">Beira killifish</name>
    <dbReference type="NCBI Taxonomy" id="321403"/>
    <lineage>
        <taxon>Eukaryota</taxon>
        <taxon>Metazoa</taxon>
        <taxon>Chordata</taxon>
        <taxon>Craniata</taxon>
        <taxon>Vertebrata</taxon>
        <taxon>Euteleostomi</taxon>
        <taxon>Actinopterygii</taxon>
        <taxon>Neopterygii</taxon>
        <taxon>Teleostei</taxon>
        <taxon>Neoteleostei</taxon>
        <taxon>Acanthomorphata</taxon>
        <taxon>Ovalentaria</taxon>
        <taxon>Atherinomorphae</taxon>
        <taxon>Cyprinodontiformes</taxon>
        <taxon>Nothobranchiidae</taxon>
        <taxon>Nothobranchius</taxon>
    </lineage>
</organism>
<proteinExistence type="predicted"/>
<dbReference type="EMBL" id="HAED01004841">
    <property type="protein sequence ID" value="SBQ90871.1"/>
    <property type="molecule type" value="Transcribed_RNA"/>
</dbReference>
<protein>
    <submittedName>
        <fullName evidence="1">Proline-serine-threonine phosphatase interacting protein 2</fullName>
    </submittedName>
</protein>
<dbReference type="AlphaFoldDB" id="A0A1A8I1Z6"/>
<feature type="non-terminal residue" evidence="1">
    <location>
        <position position="1"/>
    </location>
</feature>